<organism evidence="1 2">
    <name type="scientific">Tetraparma gracilis</name>
    <dbReference type="NCBI Taxonomy" id="2962635"/>
    <lineage>
        <taxon>Eukaryota</taxon>
        <taxon>Sar</taxon>
        <taxon>Stramenopiles</taxon>
        <taxon>Ochrophyta</taxon>
        <taxon>Bolidophyceae</taxon>
        <taxon>Parmales</taxon>
        <taxon>Triparmaceae</taxon>
        <taxon>Tetraparma</taxon>
    </lineage>
</organism>
<dbReference type="EMBL" id="BRYB01001194">
    <property type="protein sequence ID" value="GMI20160.1"/>
    <property type="molecule type" value="Genomic_DNA"/>
</dbReference>
<evidence type="ECO:0000313" key="2">
    <source>
        <dbReference type="Proteomes" id="UP001165060"/>
    </source>
</evidence>
<dbReference type="Proteomes" id="UP001165060">
    <property type="component" value="Unassembled WGS sequence"/>
</dbReference>
<reference evidence="1 2" key="1">
    <citation type="journal article" date="2023" name="Commun. Biol.">
        <title>Genome analysis of Parmales, the sister group of diatoms, reveals the evolutionary specialization of diatoms from phago-mixotrophs to photoautotrophs.</title>
        <authorList>
            <person name="Ban H."/>
            <person name="Sato S."/>
            <person name="Yoshikawa S."/>
            <person name="Yamada K."/>
            <person name="Nakamura Y."/>
            <person name="Ichinomiya M."/>
            <person name="Sato N."/>
            <person name="Blanc-Mathieu R."/>
            <person name="Endo H."/>
            <person name="Kuwata A."/>
            <person name="Ogata H."/>
        </authorList>
    </citation>
    <scope>NUCLEOTIDE SEQUENCE [LARGE SCALE GENOMIC DNA]</scope>
</reference>
<comment type="caution">
    <text evidence="1">The sequence shown here is derived from an EMBL/GenBank/DDBJ whole genome shotgun (WGS) entry which is preliminary data.</text>
</comment>
<dbReference type="Pfam" id="PF13516">
    <property type="entry name" value="LRR_6"/>
    <property type="match status" value="3"/>
</dbReference>
<gene>
    <name evidence="1" type="ORF">TeGR_g12264</name>
</gene>
<name>A0ABQ6M624_9STRA</name>
<dbReference type="InterPro" id="IPR032675">
    <property type="entry name" value="LRR_dom_sf"/>
</dbReference>
<dbReference type="SMART" id="SM00368">
    <property type="entry name" value="LRR_RI"/>
    <property type="match status" value="3"/>
</dbReference>
<protein>
    <submittedName>
        <fullName evidence="1">Uncharacterized protein</fullName>
    </submittedName>
</protein>
<keyword evidence="2" id="KW-1185">Reference proteome</keyword>
<dbReference type="PANTHER" id="PTHR24114:SF2">
    <property type="entry name" value="F-BOX DOMAIN-CONTAINING PROTEIN-RELATED"/>
    <property type="match status" value="1"/>
</dbReference>
<evidence type="ECO:0000313" key="1">
    <source>
        <dbReference type="EMBL" id="GMI20160.1"/>
    </source>
</evidence>
<dbReference type="PANTHER" id="PTHR24114">
    <property type="entry name" value="LEUCINE RICH REPEAT FAMILY PROTEIN"/>
    <property type="match status" value="1"/>
</dbReference>
<proteinExistence type="predicted"/>
<sequence length="186" mass="19402">RTLPETVVDLDLSANGVTSSGAVSLARALGKPSCSVEELDLSKNLISDSGAVELARVLSTSSLRLLSLSQNKLGDGFVAALDAIYGIEGGYQGPETRTVRIPSPPLLAKKTPPRLRRTLKGSSPPPSARFLTPATLSPPAPFSAKSFGSNAFTLKSLNLSGNRITLAGAGHLASFLRNSSFKLTEL</sequence>
<dbReference type="InterPro" id="IPR001611">
    <property type="entry name" value="Leu-rich_rpt"/>
</dbReference>
<dbReference type="SUPFAM" id="SSF52047">
    <property type="entry name" value="RNI-like"/>
    <property type="match status" value="1"/>
</dbReference>
<feature type="non-terminal residue" evidence="1">
    <location>
        <position position="1"/>
    </location>
</feature>
<dbReference type="InterPro" id="IPR052394">
    <property type="entry name" value="LRR-containing"/>
</dbReference>
<accession>A0ABQ6M624</accession>
<dbReference type="Gene3D" id="3.80.10.10">
    <property type="entry name" value="Ribonuclease Inhibitor"/>
    <property type="match status" value="2"/>
</dbReference>